<feature type="transmembrane region" description="Helical" evidence="2">
    <location>
        <begin position="295"/>
        <end position="315"/>
    </location>
</feature>
<dbReference type="Pfam" id="PF13593">
    <property type="entry name" value="SBF_like"/>
    <property type="match status" value="1"/>
</dbReference>
<protein>
    <submittedName>
        <fullName evidence="3">Sodium/bile acid cotransporter 7-B/bile acid cotransporter 7-B</fullName>
    </submittedName>
</protein>
<dbReference type="OrthoDB" id="188035at2759"/>
<keyword evidence="4" id="KW-1185">Reference proteome</keyword>
<feature type="transmembrane region" description="Helical" evidence="2">
    <location>
        <begin position="209"/>
        <end position="231"/>
    </location>
</feature>
<feature type="transmembrane region" description="Helical" evidence="2">
    <location>
        <begin position="432"/>
        <end position="456"/>
    </location>
</feature>
<feature type="transmembrane region" description="Helical" evidence="2">
    <location>
        <begin position="137"/>
        <end position="157"/>
    </location>
</feature>
<feature type="compositionally biased region" description="Basic and acidic residues" evidence="1">
    <location>
        <begin position="21"/>
        <end position="37"/>
    </location>
</feature>
<keyword evidence="2" id="KW-0472">Membrane</keyword>
<feature type="region of interest" description="Disordered" evidence="1">
    <location>
        <begin position="1"/>
        <end position="56"/>
    </location>
</feature>
<feature type="transmembrane region" description="Helical" evidence="2">
    <location>
        <begin position="177"/>
        <end position="197"/>
    </location>
</feature>
<proteinExistence type="predicted"/>
<evidence type="ECO:0000313" key="4">
    <source>
        <dbReference type="Proteomes" id="UP000092666"/>
    </source>
</evidence>
<evidence type="ECO:0000256" key="1">
    <source>
        <dbReference type="SAM" id="MobiDB-lite"/>
    </source>
</evidence>
<dbReference type="PANTHER" id="PTHR18640:SF5">
    <property type="entry name" value="SODIUM_BILE ACID COTRANSPORTER 7"/>
    <property type="match status" value="1"/>
</dbReference>
<evidence type="ECO:0000256" key="2">
    <source>
        <dbReference type="SAM" id="Phobius"/>
    </source>
</evidence>
<evidence type="ECO:0000313" key="3">
    <source>
        <dbReference type="EMBL" id="OCF31664.1"/>
    </source>
</evidence>
<feature type="transmembrane region" description="Helical" evidence="2">
    <location>
        <begin position="68"/>
        <end position="89"/>
    </location>
</feature>
<name>A0A1B9GKR8_9TREE</name>
<dbReference type="AlphaFoldDB" id="A0A1B9GKR8"/>
<feature type="compositionally biased region" description="Basic and acidic residues" evidence="1">
    <location>
        <begin position="496"/>
        <end position="510"/>
    </location>
</feature>
<reference evidence="3 4" key="1">
    <citation type="submission" date="2013-07" db="EMBL/GenBank/DDBJ databases">
        <title>The Genome Sequence of Cryptococcus heveanensis BCC8398.</title>
        <authorList>
            <consortium name="The Broad Institute Genome Sequencing Platform"/>
            <person name="Cuomo C."/>
            <person name="Litvintseva A."/>
            <person name="Chen Y."/>
            <person name="Heitman J."/>
            <person name="Sun S."/>
            <person name="Springer D."/>
            <person name="Dromer F."/>
            <person name="Young S.K."/>
            <person name="Zeng Q."/>
            <person name="Gargeya S."/>
            <person name="Fitzgerald M."/>
            <person name="Abouelleil A."/>
            <person name="Alvarado L."/>
            <person name="Berlin A.M."/>
            <person name="Chapman S.B."/>
            <person name="Dewar J."/>
            <person name="Goldberg J."/>
            <person name="Griggs A."/>
            <person name="Gujja S."/>
            <person name="Hansen M."/>
            <person name="Howarth C."/>
            <person name="Imamovic A."/>
            <person name="Larimer J."/>
            <person name="McCowan C."/>
            <person name="Murphy C."/>
            <person name="Pearson M."/>
            <person name="Priest M."/>
            <person name="Roberts A."/>
            <person name="Saif S."/>
            <person name="Shea T."/>
            <person name="Sykes S."/>
            <person name="Wortman J."/>
            <person name="Nusbaum C."/>
            <person name="Birren B."/>
        </authorList>
    </citation>
    <scope>NUCLEOTIDE SEQUENCE [LARGE SCALE GENOMIC DNA]</scope>
    <source>
        <strain evidence="3 4">BCC8398</strain>
    </source>
</reference>
<dbReference type="EMBL" id="KV700132">
    <property type="protein sequence ID" value="OCF31664.1"/>
    <property type="molecule type" value="Genomic_DNA"/>
</dbReference>
<keyword evidence="2" id="KW-0812">Transmembrane</keyword>
<dbReference type="PANTHER" id="PTHR18640">
    <property type="entry name" value="SOLUTE CARRIER FAMILY 10 MEMBER 7"/>
    <property type="match status" value="1"/>
</dbReference>
<feature type="transmembrane region" description="Helical" evidence="2">
    <location>
        <begin position="109"/>
        <end position="130"/>
    </location>
</feature>
<accession>A0A1B9GKR8</accession>
<dbReference type="Gene3D" id="1.20.1530.20">
    <property type="match status" value="1"/>
</dbReference>
<sequence>MTNALTSPAPSGHAIGASAENRVELTEHNGEEGRSRTEALPGDDGSHRGSDDNTSRRRARWTRYPKSVLGWMVDNWFLIGIGVSIVLAWRFPHVASDGGVLRSEYSIKYGAIALIFLITGLTLSTSSLYRQFRNWRLHLFTQVFCFLFFPAIVFIIINIVNSAQGSTSDRGTIDKYVLAGMVVMSVMPTTVASNISMTRSAGGSVEATTMQVCIGNTIGTFITPLLCELFFSSSTWSFGKPIAKGGGSNSDGLKEIYRQLAKQLGLALFVPLFVGQVVQNIFPKQTKWVATTFRLAKVSTFLLLLLIWSVFSTQFQEKAFETVSTASIIFLVFVNLGLYAFFTLICVVLARLPFLPKSFDSPSLSDHSDVDVNVIDTAGTQKVPIWRKTVSGMRFDKKVTTAICFCAAAKGMVVGAPTLSVLYGGFPEQERAILSIPLVLYQGQQVAIAQVLVYFFKKWNEKPDRLAPPPKPSRNSLDKGKQVKRHSTASSQLPELHARGSEEGQVRTTA</sequence>
<dbReference type="Proteomes" id="UP000092666">
    <property type="component" value="Unassembled WGS sequence"/>
</dbReference>
<feature type="transmembrane region" description="Helical" evidence="2">
    <location>
        <begin position="264"/>
        <end position="283"/>
    </location>
</feature>
<dbReference type="STRING" id="1296120.A0A1B9GKR8"/>
<keyword evidence="2" id="KW-1133">Transmembrane helix</keyword>
<feature type="transmembrane region" description="Helical" evidence="2">
    <location>
        <begin position="402"/>
        <end position="426"/>
    </location>
</feature>
<dbReference type="GO" id="GO:0005886">
    <property type="term" value="C:plasma membrane"/>
    <property type="evidence" value="ECO:0007669"/>
    <property type="project" value="TreeGrafter"/>
</dbReference>
<feature type="region of interest" description="Disordered" evidence="1">
    <location>
        <begin position="464"/>
        <end position="510"/>
    </location>
</feature>
<feature type="transmembrane region" description="Helical" evidence="2">
    <location>
        <begin position="327"/>
        <end position="350"/>
    </location>
</feature>
<dbReference type="InterPro" id="IPR038770">
    <property type="entry name" value="Na+/solute_symporter_sf"/>
</dbReference>
<dbReference type="InterPro" id="IPR016833">
    <property type="entry name" value="Put_Na-Bile_cotransptr"/>
</dbReference>
<feature type="compositionally biased region" description="Basic and acidic residues" evidence="1">
    <location>
        <begin position="44"/>
        <end position="55"/>
    </location>
</feature>
<organism evidence="3 4">
    <name type="scientific">Kwoniella heveanensis BCC8398</name>
    <dbReference type="NCBI Taxonomy" id="1296120"/>
    <lineage>
        <taxon>Eukaryota</taxon>
        <taxon>Fungi</taxon>
        <taxon>Dikarya</taxon>
        <taxon>Basidiomycota</taxon>
        <taxon>Agaricomycotina</taxon>
        <taxon>Tremellomycetes</taxon>
        <taxon>Tremellales</taxon>
        <taxon>Cryptococcaceae</taxon>
        <taxon>Kwoniella</taxon>
    </lineage>
</organism>
<gene>
    <name evidence="3" type="ORF">I316_06669</name>
</gene>
<reference evidence="4" key="2">
    <citation type="submission" date="2013-12" db="EMBL/GenBank/DDBJ databases">
        <title>Evolution of pathogenesis and genome organization in the Tremellales.</title>
        <authorList>
            <person name="Cuomo C."/>
            <person name="Litvintseva A."/>
            <person name="Heitman J."/>
            <person name="Chen Y."/>
            <person name="Sun S."/>
            <person name="Springer D."/>
            <person name="Dromer F."/>
            <person name="Young S."/>
            <person name="Zeng Q."/>
            <person name="Chapman S."/>
            <person name="Gujja S."/>
            <person name="Saif S."/>
            <person name="Birren B."/>
        </authorList>
    </citation>
    <scope>NUCLEOTIDE SEQUENCE [LARGE SCALE GENOMIC DNA]</scope>
    <source>
        <strain evidence="4">BCC8398</strain>
    </source>
</reference>